<name>A0A7G2C2K7_9TRYP</name>
<dbReference type="EMBL" id="LR877146">
    <property type="protein sequence ID" value="CAD2213970.1"/>
    <property type="molecule type" value="Genomic_DNA"/>
</dbReference>
<organism evidence="1 2">
    <name type="scientific">Angomonas deanei</name>
    <dbReference type="NCBI Taxonomy" id="59799"/>
    <lineage>
        <taxon>Eukaryota</taxon>
        <taxon>Discoba</taxon>
        <taxon>Euglenozoa</taxon>
        <taxon>Kinetoplastea</taxon>
        <taxon>Metakinetoplastina</taxon>
        <taxon>Trypanosomatida</taxon>
        <taxon>Trypanosomatidae</taxon>
        <taxon>Strigomonadinae</taxon>
        <taxon>Angomonas</taxon>
    </lineage>
</organism>
<dbReference type="Proteomes" id="UP000515908">
    <property type="component" value="Chromosome 02"/>
</dbReference>
<gene>
    <name evidence="1" type="ORF">ADEAN_000141400</name>
</gene>
<dbReference type="AlphaFoldDB" id="A0A7G2C2K7"/>
<dbReference type="VEuPathDB" id="TriTrypDB:ADEAN_000141400"/>
<protein>
    <submittedName>
        <fullName evidence="1">Uncharacterized protein</fullName>
    </submittedName>
</protein>
<sequence>MGVMLSLSSPERCPLSVGLRRERDGSRREGRFLVWVVSGGAAGRSVGFHSGGRVVKLLQEVSSGSLPKGSTGRLGVGRSRKMWVKVGEEGGLFIVVEKK</sequence>
<proteinExistence type="predicted"/>
<accession>A0A7G2C2K7</accession>
<keyword evidence="2" id="KW-1185">Reference proteome</keyword>
<evidence type="ECO:0000313" key="2">
    <source>
        <dbReference type="Proteomes" id="UP000515908"/>
    </source>
</evidence>
<reference evidence="1 2" key="1">
    <citation type="submission" date="2020-08" db="EMBL/GenBank/DDBJ databases">
        <authorList>
            <person name="Newling K."/>
            <person name="Davey J."/>
            <person name="Forrester S."/>
        </authorList>
    </citation>
    <scope>NUCLEOTIDE SEQUENCE [LARGE SCALE GENOMIC DNA]</scope>
    <source>
        <strain evidence="2">Crithidia deanei Carvalho (ATCC PRA-265)</strain>
    </source>
</reference>
<evidence type="ECO:0000313" key="1">
    <source>
        <dbReference type="EMBL" id="CAD2213970.1"/>
    </source>
</evidence>